<organism evidence="2">
    <name type="scientific">Escherichia coli</name>
    <dbReference type="NCBI Taxonomy" id="562"/>
    <lineage>
        <taxon>Bacteria</taxon>
        <taxon>Pseudomonadati</taxon>
        <taxon>Pseudomonadota</taxon>
        <taxon>Gammaproteobacteria</taxon>
        <taxon>Enterobacterales</taxon>
        <taxon>Enterobacteriaceae</taxon>
        <taxon>Escherichia</taxon>
    </lineage>
</organism>
<dbReference type="Gene3D" id="2.60.40.1090">
    <property type="entry name" value="Fimbrial-type adhesion domain"/>
    <property type="match status" value="1"/>
</dbReference>
<gene>
    <name evidence="2" type="primary">sfpF</name>
</gene>
<dbReference type="AlphaFoldDB" id="B8RHG3"/>
<evidence type="ECO:0000313" key="2">
    <source>
        <dbReference type="EMBL" id="ACL37494.1"/>
    </source>
</evidence>
<dbReference type="PRINTS" id="PR01613">
    <property type="entry name" value="FIMBRIALPAPF"/>
</dbReference>
<protein>
    <submittedName>
        <fullName evidence="2">SfpF</fullName>
    </submittedName>
</protein>
<dbReference type="Pfam" id="PF00419">
    <property type="entry name" value="Fimbrial"/>
    <property type="match status" value="1"/>
</dbReference>
<keyword evidence="2" id="KW-0614">Plasmid</keyword>
<dbReference type="InterPro" id="IPR005430">
    <property type="entry name" value="P_pili_tip_PapF"/>
</dbReference>
<geneLocation type="plasmid" evidence="2">
    <name>pO165</name>
</geneLocation>
<sequence>MDGKDNVLATNINGLGIALYQGDSEVNHLRLGDGSSGYGYKDIDALSDKNVANAIFTFTAKIYKNDNISINEGEFNATALINVMYL</sequence>
<feature type="domain" description="Fimbrial-type adhesion" evidence="1">
    <location>
        <begin position="9"/>
        <end position="85"/>
    </location>
</feature>
<dbReference type="GO" id="GO:0007155">
    <property type="term" value="P:cell adhesion"/>
    <property type="evidence" value="ECO:0007669"/>
    <property type="project" value="InterPro"/>
</dbReference>
<reference evidence="2" key="1">
    <citation type="journal article" date="2009" name="Appl. Environ. Microbiol.">
        <title>Detection and characterization of the fimbrial sfp cluster in enterohemorrhagic Escherichia coli O165:H25/NM isolates from humans and cattle.</title>
        <authorList>
            <person name="Bielaszewska M."/>
            <person name="Prager R."/>
            <person name="Vandivinit L."/>
            <person name="Muesken A."/>
            <person name="Mellmann A."/>
            <person name="Holt N.J."/>
            <person name="Tarr P.I."/>
            <person name="Karch H."/>
            <person name="Zhang W."/>
        </authorList>
    </citation>
    <scope>NUCLEOTIDE SEQUENCE</scope>
    <source>
        <strain evidence="3">04-07734</strain>
        <strain evidence="2">820/08</strain>
        <plasmid evidence="2">pO165</plasmid>
    </source>
</reference>
<dbReference type="SUPFAM" id="SSF49401">
    <property type="entry name" value="Bacterial adhesins"/>
    <property type="match status" value="1"/>
</dbReference>
<accession>B8RHG3</accession>
<evidence type="ECO:0000259" key="1">
    <source>
        <dbReference type="Pfam" id="PF00419"/>
    </source>
</evidence>
<evidence type="ECO:0000313" key="3">
    <source>
        <dbReference type="EMBL" id="ACL37504.1"/>
    </source>
</evidence>
<dbReference type="InterPro" id="IPR036937">
    <property type="entry name" value="Adhesion_dom_fimbrial_sf"/>
</dbReference>
<dbReference type="EMBL" id="EU980314">
    <property type="protein sequence ID" value="ACL37494.1"/>
    <property type="molecule type" value="Genomic_DNA"/>
</dbReference>
<dbReference type="InterPro" id="IPR008966">
    <property type="entry name" value="Adhesion_dom_sf"/>
</dbReference>
<dbReference type="EMBL" id="EU980315">
    <property type="protein sequence ID" value="ACL37504.1"/>
    <property type="molecule type" value="Genomic_DNA"/>
</dbReference>
<name>B8RHG3_ECOLX</name>
<proteinExistence type="predicted"/>
<dbReference type="GO" id="GO:0009289">
    <property type="term" value="C:pilus"/>
    <property type="evidence" value="ECO:0007669"/>
    <property type="project" value="InterPro"/>
</dbReference>
<dbReference type="InterPro" id="IPR000259">
    <property type="entry name" value="Adhesion_dom_fimbrial"/>
</dbReference>